<protein>
    <submittedName>
        <fullName evidence="3">Uncharacterized protein</fullName>
    </submittedName>
</protein>
<name>A0ABY7D2J5_9BASI</name>
<dbReference type="GeneID" id="77804306"/>
<keyword evidence="2" id="KW-0732">Signal</keyword>
<feature type="signal peptide" evidence="2">
    <location>
        <begin position="1"/>
        <end position="27"/>
    </location>
</feature>
<reference evidence="3" key="1">
    <citation type="submission" date="2022-10" db="EMBL/GenBank/DDBJ databases">
        <title>Puccinia triticina Genome sequencing and assembly.</title>
        <authorList>
            <person name="Li C."/>
        </authorList>
    </citation>
    <scope>NUCLEOTIDE SEQUENCE</scope>
    <source>
        <strain evidence="3">Pt15</strain>
    </source>
</reference>
<evidence type="ECO:0000313" key="3">
    <source>
        <dbReference type="EMBL" id="WAQ91834.1"/>
    </source>
</evidence>
<keyword evidence="4" id="KW-1185">Reference proteome</keyword>
<evidence type="ECO:0000313" key="4">
    <source>
        <dbReference type="Proteomes" id="UP001164743"/>
    </source>
</evidence>
<organism evidence="3 4">
    <name type="scientific">Puccinia triticina</name>
    <dbReference type="NCBI Taxonomy" id="208348"/>
    <lineage>
        <taxon>Eukaryota</taxon>
        <taxon>Fungi</taxon>
        <taxon>Dikarya</taxon>
        <taxon>Basidiomycota</taxon>
        <taxon>Pucciniomycotina</taxon>
        <taxon>Pucciniomycetes</taxon>
        <taxon>Pucciniales</taxon>
        <taxon>Pucciniaceae</taxon>
        <taxon>Puccinia</taxon>
    </lineage>
</organism>
<keyword evidence="1" id="KW-0472">Membrane</keyword>
<accession>A0ABY7D2J5</accession>
<dbReference type="EMBL" id="CP110435">
    <property type="protein sequence ID" value="WAQ91834.1"/>
    <property type="molecule type" value="Genomic_DNA"/>
</dbReference>
<feature type="transmembrane region" description="Helical" evidence="1">
    <location>
        <begin position="126"/>
        <end position="143"/>
    </location>
</feature>
<keyword evidence="1" id="KW-0812">Transmembrane</keyword>
<dbReference type="RefSeq" id="XP_053027389.1">
    <property type="nucleotide sequence ID" value="XM_053163411.1"/>
</dbReference>
<feature type="chain" id="PRO_5045150799" evidence="2">
    <location>
        <begin position="28"/>
        <end position="144"/>
    </location>
</feature>
<sequence>MIFGSLFCQFGLPLLVLIVLSATQTSSFPQFLTSDPYGGGFNGGGLGGGGYRGGIGGGGLGGFGGGLGGLGGGGLGGLGGAGLGGLGGAGLGLGFGGGLGGGFGNRGYGYYSDASFNRFPLRSSTLYWNSLLSLAATGILTLLC</sequence>
<gene>
    <name evidence="3" type="ORF">PtA15_15A226</name>
</gene>
<dbReference type="Proteomes" id="UP001164743">
    <property type="component" value="Chromosome 15A"/>
</dbReference>
<evidence type="ECO:0000256" key="2">
    <source>
        <dbReference type="SAM" id="SignalP"/>
    </source>
</evidence>
<evidence type="ECO:0000256" key="1">
    <source>
        <dbReference type="SAM" id="Phobius"/>
    </source>
</evidence>
<proteinExistence type="predicted"/>
<keyword evidence="1" id="KW-1133">Transmembrane helix</keyword>